<name>A0A2M7XBN8_9BACT</name>
<keyword evidence="1" id="KW-0472">Membrane</keyword>
<feature type="transmembrane region" description="Helical" evidence="1">
    <location>
        <begin position="163"/>
        <end position="187"/>
    </location>
</feature>
<evidence type="ECO:0000256" key="1">
    <source>
        <dbReference type="SAM" id="Phobius"/>
    </source>
</evidence>
<evidence type="ECO:0000313" key="3">
    <source>
        <dbReference type="Proteomes" id="UP000229385"/>
    </source>
</evidence>
<dbReference type="Proteomes" id="UP000229385">
    <property type="component" value="Unassembled WGS sequence"/>
</dbReference>
<sequence length="258" mass="29624">MAPIALAMNKGSHLGFKSSFVHLKAQLPKARGFIWIMFIQSLLIMIGFVFFIIPGVLMAIWWSQSLFVYLKEGKRGMAALERSYELMRGYGWYYFYMLIPVVFVILAIIVPSILVIFLLPISYLVLILAATPLMWVYYYHLFERIVRLNQQSARSMIAAKYKWSLVGAFVLYYVILLGSVGLSSALWGSVLETKDSIGNDGSDSFNFDTWDTDDLYNPSETSDNELSEEELAEIEAWLEEIEGMSDEEFQEYLNSLER</sequence>
<keyword evidence="1" id="KW-0812">Transmembrane</keyword>
<comment type="caution">
    <text evidence="2">The sequence shown here is derived from an EMBL/GenBank/DDBJ whole genome shotgun (WGS) entry which is preliminary data.</text>
</comment>
<organism evidence="2 3">
    <name type="scientific">Candidatus Uhrbacteria bacterium CG_4_9_14_3_um_filter_50_9</name>
    <dbReference type="NCBI Taxonomy" id="1975035"/>
    <lineage>
        <taxon>Bacteria</taxon>
        <taxon>Candidatus Uhriibacteriota</taxon>
    </lineage>
</organism>
<evidence type="ECO:0000313" key="2">
    <source>
        <dbReference type="EMBL" id="PJA45116.1"/>
    </source>
</evidence>
<feature type="transmembrane region" description="Helical" evidence="1">
    <location>
        <begin position="33"/>
        <end position="62"/>
    </location>
</feature>
<reference evidence="3" key="1">
    <citation type="submission" date="2017-09" db="EMBL/GenBank/DDBJ databases">
        <title>Depth-based differentiation of microbial function through sediment-hosted aquifers and enrichment of novel symbionts in the deep terrestrial subsurface.</title>
        <authorList>
            <person name="Probst A.J."/>
            <person name="Ladd B."/>
            <person name="Jarett J.K."/>
            <person name="Geller-Mcgrath D.E."/>
            <person name="Sieber C.M.K."/>
            <person name="Emerson J.B."/>
            <person name="Anantharaman K."/>
            <person name="Thomas B.C."/>
            <person name="Malmstrom R."/>
            <person name="Stieglmeier M."/>
            <person name="Klingl A."/>
            <person name="Woyke T."/>
            <person name="Ryan C.M."/>
            <person name="Banfield J.F."/>
        </authorList>
    </citation>
    <scope>NUCLEOTIDE SEQUENCE [LARGE SCALE GENOMIC DNA]</scope>
</reference>
<dbReference type="EMBL" id="PFWU01000049">
    <property type="protein sequence ID" value="PJA45116.1"/>
    <property type="molecule type" value="Genomic_DNA"/>
</dbReference>
<feature type="transmembrane region" description="Helical" evidence="1">
    <location>
        <begin position="123"/>
        <end position="142"/>
    </location>
</feature>
<accession>A0A2M7XBN8</accession>
<evidence type="ECO:0008006" key="4">
    <source>
        <dbReference type="Google" id="ProtNLM"/>
    </source>
</evidence>
<feature type="transmembrane region" description="Helical" evidence="1">
    <location>
        <begin position="92"/>
        <end position="117"/>
    </location>
</feature>
<dbReference type="AlphaFoldDB" id="A0A2M7XBN8"/>
<protein>
    <recommendedName>
        <fullName evidence="4">Glycerophosphoryl diester phosphodiesterase membrane domain-containing protein</fullName>
    </recommendedName>
</protein>
<gene>
    <name evidence="2" type="ORF">CO174_04745</name>
</gene>
<keyword evidence="1" id="KW-1133">Transmembrane helix</keyword>
<proteinExistence type="predicted"/>